<keyword evidence="4" id="KW-0378">Hydrolase</keyword>
<dbReference type="Proteomes" id="UP000464597">
    <property type="component" value="Chromosome"/>
</dbReference>
<dbReference type="InterPro" id="IPR023296">
    <property type="entry name" value="Glyco_hydro_beta-prop_sf"/>
</dbReference>
<protein>
    <submittedName>
        <fullName evidence="9">Family 43 glycosylhydrolase</fullName>
    </submittedName>
</protein>
<dbReference type="SMART" id="SM00560">
    <property type="entry name" value="LamGL"/>
    <property type="match status" value="1"/>
</dbReference>
<dbReference type="CDD" id="cd08983">
    <property type="entry name" value="GH43_Bt3655-like"/>
    <property type="match status" value="1"/>
</dbReference>
<dbReference type="RefSeq" id="WP_159422802.1">
    <property type="nucleotide sequence ID" value="NZ_CP047180.1"/>
</dbReference>
<evidence type="ECO:0000256" key="7">
    <source>
        <dbReference type="SAM" id="MobiDB-lite"/>
    </source>
</evidence>
<comment type="similarity">
    <text evidence="2">Belongs to the glycosyl hydrolase 43 family.</text>
</comment>
<dbReference type="InterPro" id="IPR011081">
    <property type="entry name" value="Big_4"/>
</dbReference>
<dbReference type="Pfam" id="PF20578">
    <property type="entry name" value="aBig_2"/>
    <property type="match status" value="1"/>
</dbReference>
<dbReference type="InterPro" id="IPR050727">
    <property type="entry name" value="GH43_arabinanases"/>
</dbReference>
<dbReference type="Pfam" id="PF07532">
    <property type="entry name" value="Big_4"/>
    <property type="match status" value="1"/>
</dbReference>
<evidence type="ECO:0000256" key="1">
    <source>
        <dbReference type="ARBA" id="ARBA00004834"/>
    </source>
</evidence>
<dbReference type="InterPro" id="IPR006710">
    <property type="entry name" value="Glyco_hydro_43"/>
</dbReference>
<accession>A0ABX6GZM8</accession>
<dbReference type="EMBL" id="CP047180">
    <property type="protein sequence ID" value="QHC62877.1"/>
    <property type="molecule type" value="Genomic_DNA"/>
</dbReference>
<dbReference type="PROSITE" id="PS51318">
    <property type="entry name" value="TAT"/>
    <property type="match status" value="1"/>
</dbReference>
<feature type="region of interest" description="Disordered" evidence="7">
    <location>
        <begin position="78"/>
        <end position="108"/>
    </location>
</feature>
<dbReference type="Gene3D" id="2.115.10.20">
    <property type="entry name" value="Glycosyl hydrolase domain, family 43"/>
    <property type="match status" value="1"/>
</dbReference>
<keyword evidence="3" id="KW-0732">Signal</keyword>
<evidence type="ECO:0000256" key="4">
    <source>
        <dbReference type="ARBA" id="ARBA00022801"/>
    </source>
</evidence>
<proteinExistence type="inferred from homology"/>
<dbReference type="InterPro" id="IPR006311">
    <property type="entry name" value="TAT_signal"/>
</dbReference>
<evidence type="ECO:0000313" key="9">
    <source>
        <dbReference type="EMBL" id="QHC62877.1"/>
    </source>
</evidence>
<evidence type="ECO:0000256" key="5">
    <source>
        <dbReference type="ARBA" id="ARBA00023157"/>
    </source>
</evidence>
<evidence type="ECO:0000256" key="3">
    <source>
        <dbReference type="ARBA" id="ARBA00022729"/>
    </source>
</evidence>
<gene>
    <name evidence="9" type="ORF">GSU69_09420</name>
</gene>
<sequence length="981" mass="100373">MSRSPRQERTRRSRLPRAGAALTLAVACLGGVLGPIGTAGAAESVPAPVLQYSFDGIGATLSNGAVIADTAPGNHPGTLVNAGATSVAGPSGTSGDRALSLPGGSSTSAAPHVRIAPGLIPAGTQDVTMSAWLRWSGAPDCTWPFTLGSSVDSHVLATTKCGPAGFGAIKSGSEVRGAGSTPVAADRWVHMAVVVKGGQSVSTYFDGALVGQGSTTFTAASAIGTSTFSGFLGKSFYGADAYWAGAIDDMQVWTSALTAGQVQQSAASVHSVLANQDAVVSLGDTSNVTANLTLPTTGANGSTITWTSSAPGVVSTSGVVTRPAAGNPDATVTLTPTAVHGGVTVVGRSTTVFVPAYAAGDSAEAELARAVADGISNDPALAGPVRGSLNLPSTGADVAATAARANSSSAVVTWTSSNEAVISSADKGTAPNVVAKGSLTRPSADTTVTLTATVTVAGTTPLVRTLTRTVPAAAPVAASDLDAYLFAYFTGDSVEGEKIRFATSDGNDSLKWKTLNDAQPILTSTLGTKGLRDPFIFRSKEGDRFFLMATDLSVGTTGFGGSTNRGSRHLEIWESTDLVNWGQQRHVEVNLPNAGMTWAPEATYDPTIDAYVVYWTSALFTDSTRNVEDGNGPQILTSTTRDFRDFTTPEVWFKAADVPSLNKSNGLIDATMLKDGDTYYRFTKATETSGCPSPDIIGQKSTNLRATTASGAWSLIDTCIGRTAGTPEVEGPEIFKTNEGDRSGYKYFLWTDNYGGRGYIPLGTNSLEGDIQWTIPSSFSLPTSPRHGSVVSITAKERDALAAKWNPSLLVTSIDAVARTVQAGSTTVDLPATVGATFKDGHRETVAVTWETADLSTLKKAGDTVQVRGQLANSAATPAVATITATAPPGPSVEASASNRCIAGKVTVTATATNTSGSTVELTVASQWGSKTFTGVAPGKSVTAAFSTRAASVTAGDVSVTSKDASGTRTVSAPYSALSCR</sequence>
<evidence type="ECO:0000256" key="2">
    <source>
        <dbReference type="ARBA" id="ARBA00009865"/>
    </source>
</evidence>
<dbReference type="PROSITE" id="PS51257">
    <property type="entry name" value="PROKAR_LIPOPROTEIN"/>
    <property type="match status" value="1"/>
</dbReference>
<dbReference type="InterPro" id="IPR006558">
    <property type="entry name" value="LamG-like"/>
</dbReference>
<evidence type="ECO:0000313" key="10">
    <source>
        <dbReference type="Proteomes" id="UP000464597"/>
    </source>
</evidence>
<dbReference type="InterPro" id="IPR013320">
    <property type="entry name" value="ConA-like_dom_sf"/>
</dbReference>
<dbReference type="PANTHER" id="PTHR43301:SF3">
    <property type="entry name" value="ARABINAN ENDO-1,5-ALPHA-L-ARABINOSIDASE A-RELATED"/>
    <property type="match status" value="1"/>
</dbReference>
<dbReference type="SUPFAM" id="SSF75005">
    <property type="entry name" value="Arabinanase/levansucrase/invertase"/>
    <property type="match status" value="1"/>
</dbReference>
<feature type="domain" description="LamG-like jellyroll fold" evidence="8">
    <location>
        <begin position="125"/>
        <end position="260"/>
    </location>
</feature>
<evidence type="ECO:0000259" key="8">
    <source>
        <dbReference type="SMART" id="SM00560"/>
    </source>
</evidence>
<organism evidence="9 10">
    <name type="scientific">Rathayibacter festucae</name>
    <dbReference type="NCBI Taxonomy" id="110937"/>
    <lineage>
        <taxon>Bacteria</taxon>
        <taxon>Bacillati</taxon>
        <taxon>Actinomycetota</taxon>
        <taxon>Actinomycetes</taxon>
        <taxon>Micrococcales</taxon>
        <taxon>Microbacteriaceae</taxon>
        <taxon>Rathayibacter</taxon>
    </lineage>
</organism>
<keyword evidence="5" id="KW-1015">Disulfide bond</keyword>
<dbReference type="Gene3D" id="2.60.120.200">
    <property type="match status" value="1"/>
</dbReference>
<keyword evidence="10" id="KW-1185">Reference proteome</keyword>
<comment type="pathway">
    <text evidence="1">Glycan metabolism; L-arabinan degradation.</text>
</comment>
<evidence type="ECO:0000256" key="6">
    <source>
        <dbReference type="ARBA" id="ARBA00023295"/>
    </source>
</evidence>
<dbReference type="Pfam" id="PF13385">
    <property type="entry name" value="Laminin_G_3"/>
    <property type="match status" value="1"/>
</dbReference>
<dbReference type="PANTHER" id="PTHR43301">
    <property type="entry name" value="ARABINAN ENDO-1,5-ALPHA-L-ARABINOSIDASE"/>
    <property type="match status" value="1"/>
</dbReference>
<dbReference type="Pfam" id="PF04616">
    <property type="entry name" value="Glyco_hydro_43"/>
    <property type="match status" value="1"/>
</dbReference>
<dbReference type="InterPro" id="IPR046780">
    <property type="entry name" value="aBig_2"/>
</dbReference>
<keyword evidence="6" id="KW-0326">Glycosidase</keyword>
<dbReference type="SUPFAM" id="SSF49899">
    <property type="entry name" value="Concanavalin A-like lectins/glucanases"/>
    <property type="match status" value="1"/>
</dbReference>
<reference evidence="10" key="1">
    <citation type="submission" date="2019-12" db="EMBL/GenBank/DDBJ databases">
        <title>Complete and draft genome sequences of new strains and members of some known species of the genus Rathayibacter isolated from plants.</title>
        <authorList>
            <person name="Tarlachkov S.V."/>
            <person name="Starodumova I.P."/>
            <person name="Dorofeeva L.V."/>
            <person name="Prisyazhnaya N.V."/>
            <person name="Leyn S."/>
            <person name="Zlamal J."/>
            <person name="Elan M."/>
            <person name="Osterman A.L."/>
            <person name="Nadler S."/>
            <person name="Subbotin S.A."/>
            <person name="Evtushenko L.I."/>
        </authorList>
    </citation>
    <scope>NUCLEOTIDE SEQUENCE [LARGE SCALE GENOMIC DNA]</scope>
    <source>
        <strain evidence="10">VKM Ac-2802</strain>
    </source>
</reference>
<name>A0ABX6GZM8_9MICO</name>